<reference evidence="2" key="1">
    <citation type="journal article" date="2015" name="MBio">
        <title>Genome-Resolved Metagenomic Analysis Reveals Roles for Candidate Phyla and Other Microbial Community Members in Biogeochemical Transformations in Oil Reservoirs.</title>
        <authorList>
            <person name="Hu P."/>
            <person name="Tom L."/>
            <person name="Singh A."/>
            <person name="Thomas B.C."/>
            <person name="Baker B.J."/>
            <person name="Piceno Y.M."/>
            <person name="Andersen G.L."/>
            <person name="Banfield J.F."/>
        </authorList>
    </citation>
    <scope>NUCLEOTIDE SEQUENCE [LARGE SCALE GENOMIC DNA]</scope>
</reference>
<name>A0A101HIK1_9BACT</name>
<evidence type="ECO:0000313" key="1">
    <source>
        <dbReference type="EMBL" id="KUK77494.1"/>
    </source>
</evidence>
<organism evidence="1 2">
    <name type="scientific">Proteiniphilum acetatigenes</name>
    <dbReference type="NCBI Taxonomy" id="294710"/>
    <lineage>
        <taxon>Bacteria</taxon>
        <taxon>Pseudomonadati</taxon>
        <taxon>Bacteroidota</taxon>
        <taxon>Bacteroidia</taxon>
        <taxon>Bacteroidales</taxon>
        <taxon>Dysgonomonadaceae</taxon>
        <taxon>Proteiniphilum</taxon>
    </lineage>
</organism>
<dbReference type="Proteomes" id="UP000053860">
    <property type="component" value="Unassembled WGS sequence"/>
</dbReference>
<dbReference type="EMBL" id="LGGN01000129">
    <property type="protein sequence ID" value="KUK77494.1"/>
    <property type="molecule type" value="Genomic_DNA"/>
</dbReference>
<evidence type="ECO:0000313" key="2">
    <source>
        <dbReference type="Proteomes" id="UP000053860"/>
    </source>
</evidence>
<dbReference type="AlphaFoldDB" id="A0A101HIK1"/>
<comment type="caution">
    <text evidence="1">The sequence shown here is derived from an EMBL/GenBank/DDBJ whole genome shotgun (WGS) entry which is preliminary data.</text>
</comment>
<proteinExistence type="predicted"/>
<accession>A0A101HIK1</accession>
<sequence>MIEEALRENNQNLEFTQWEIVNIQAKQSDWQWNDQERRYEAIYSLPELTEFIYENGAVLGYLFLGQQGVDEVQKILPYVYTHYATDTEGNITEIFTETISYDVMYQSGGNSDVAFFIQASDVYEDPTAPQTYNFRIVLIW</sequence>
<gene>
    <name evidence="1" type="ORF">XD92_0777</name>
</gene>
<protein>
    <submittedName>
        <fullName evidence="1">Uncharacterized protein</fullName>
    </submittedName>
</protein>